<evidence type="ECO:0000259" key="6">
    <source>
        <dbReference type="PROSITE" id="PS51074"/>
    </source>
</evidence>
<accession>A0A914XDM2</accession>
<evidence type="ECO:0000256" key="3">
    <source>
        <dbReference type="ARBA" id="ARBA00022833"/>
    </source>
</evidence>
<dbReference type="InterPro" id="IPR036671">
    <property type="entry name" value="DPH_MB_sf"/>
</dbReference>
<dbReference type="SUPFAM" id="SSF46565">
    <property type="entry name" value="Chaperone J-domain"/>
    <property type="match status" value="1"/>
</dbReference>
<dbReference type="GO" id="GO:0001671">
    <property type="term" value="F:ATPase activator activity"/>
    <property type="evidence" value="ECO:0007669"/>
    <property type="project" value="TreeGrafter"/>
</dbReference>
<feature type="domain" description="DPH-type MB" evidence="6">
    <location>
        <begin position="88"/>
        <end position="148"/>
    </location>
</feature>
<dbReference type="CDD" id="cd06257">
    <property type="entry name" value="DnaJ"/>
    <property type="match status" value="1"/>
</dbReference>
<dbReference type="Pfam" id="PF05207">
    <property type="entry name" value="Zn_ribbon_CSL"/>
    <property type="match status" value="1"/>
</dbReference>
<evidence type="ECO:0000256" key="2">
    <source>
        <dbReference type="ARBA" id="ARBA00022723"/>
    </source>
</evidence>
<dbReference type="PANTHER" id="PTHR45255">
    <property type="entry name" value="DNAJ HOMOLOG SUBFAMILY C MEMBER 24"/>
    <property type="match status" value="1"/>
</dbReference>
<dbReference type="SUPFAM" id="SSF144217">
    <property type="entry name" value="CSL zinc finger"/>
    <property type="match status" value="1"/>
</dbReference>
<evidence type="ECO:0000256" key="4">
    <source>
        <dbReference type="ARBA" id="ARBA00023004"/>
    </source>
</evidence>
<evidence type="ECO:0000259" key="5">
    <source>
        <dbReference type="PROSITE" id="PS50076"/>
    </source>
</evidence>
<keyword evidence="3" id="KW-0862">Zinc</keyword>
<dbReference type="GO" id="GO:0008198">
    <property type="term" value="F:ferrous iron binding"/>
    <property type="evidence" value="ECO:0007669"/>
    <property type="project" value="TreeGrafter"/>
</dbReference>
<organism evidence="7 8">
    <name type="scientific">Plectus sambesii</name>
    <dbReference type="NCBI Taxonomy" id="2011161"/>
    <lineage>
        <taxon>Eukaryota</taxon>
        <taxon>Metazoa</taxon>
        <taxon>Ecdysozoa</taxon>
        <taxon>Nematoda</taxon>
        <taxon>Chromadorea</taxon>
        <taxon>Plectida</taxon>
        <taxon>Plectina</taxon>
        <taxon>Plectoidea</taxon>
        <taxon>Plectidae</taxon>
        <taxon>Plectus</taxon>
    </lineage>
</organism>
<dbReference type="SMART" id="SM00271">
    <property type="entry name" value="DnaJ"/>
    <property type="match status" value="1"/>
</dbReference>
<dbReference type="Gene3D" id="1.10.287.110">
    <property type="entry name" value="DnaJ domain"/>
    <property type="match status" value="1"/>
</dbReference>
<evidence type="ECO:0000313" key="7">
    <source>
        <dbReference type="Proteomes" id="UP000887566"/>
    </source>
</evidence>
<dbReference type="PROSITE" id="PS51074">
    <property type="entry name" value="DPH_MB"/>
    <property type="match status" value="1"/>
</dbReference>
<dbReference type="Proteomes" id="UP000887566">
    <property type="component" value="Unplaced"/>
</dbReference>
<keyword evidence="2" id="KW-0479">Metal-binding</keyword>
<proteinExistence type="inferred from homology"/>
<reference evidence="8" key="1">
    <citation type="submission" date="2022-11" db="UniProtKB">
        <authorList>
            <consortium name="WormBaseParasite"/>
        </authorList>
    </citation>
    <scope>IDENTIFICATION</scope>
</reference>
<sequence length="150" mass="17280">MRSLYSLLSCEESASTSEIKSAYFGFIRRHHPDKQRQQENETSSTDDVIVGDHEEGHDLVKIAKVAWETLRDRESRSVYDNWLREQRLRQTVLVSDEVAADDLDEDEPFYACRCGGDYPISKEDLSRMVDDIIIPCASCSLFLRITRSNT</sequence>
<dbReference type="WBParaSite" id="PSAMB.scaffold7578size7422.g30256.t1">
    <property type="protein sequence ID" value="PSAMB.scaffold7578size7422.g30256.t1"/>
    <property type="gene ID" value="PSAMB.scaffold7578size7422.g30256"/>
</dbReference>
<protein>
    <submittedName>
        <fullName evidence="8">Diphthamide biosynthesis protein 4</fullName>
    </submittedName>
</protein>
<dbReference type="Pfam" id="PF00226">
    <property type="entry name" value="DnaJ"/>
    <property type="match status" value="1"/>
</dbReference>
<keyword evidence="7" id="KW-1185">Reference proteome</keyword>
<feature type="domain" description="J" evidence="5">
    <location>
        <begin position="3"/>
        <end position="83"/>
    </location>
</feature>
<dbReference type="InterPro" id="IPR001623">
    <property type="entry name" value="DnaJ_domain"/>
</dbReference>
<dbReference type="PROSITE" id="PS50076">
    <property type="entry name" value="DNAJ_2"/>
    <property type="match status" value="1"/>
</dbReference>
<dbReference type="InterPro" id="IPR036869">
    <property type="entry name" value="J_dom_sf"/>
</dbReference>
<evidence type="ECO:0000256" key="1">
    <source>
        <dbReference type="ARBA" id="ARBA00006169"/>
    </source>
</evidence>
<dbReference type="AlphaFoldDB" id="A0A914XDM2"/>
<dbReference type="PANTHER" id="PTHR45255:SF1">
    <property type="entry name" value="DNAJ HOMOLOG SUBFAMILY C MEMBER 24"/>
    <property type="match status" value="1"/>
</dbReference>
<dbReference type="PRINTS" id="PR00625">
    <property type="entry name" value="JDOMAIN"/>
</dbReference>
<dbReference type="InterPro" id="IPR007872">
    <property type="entry name" value="DPH_MB_dom"/>
</dbReference>
<comment type="similarity">
    <text evidence="1">Belongs to the DPH4 family.</text>
</comment>
<name>A0A914XDM2_9BILA</name>
<dbReference type="Gene3D" id="3.10.660.10">
    <property type="entry name" value="DPH Zinc finger"/>
    <property type="match status" value="1"/>
</dbReference>
<keyword evidence="4" id="KW-0408">Iron</keyword>
<evidence type="ECO:0000313" key="8">
    <source>
        <dbReference type="WBParaSite" id="PSAMB.scaffold7578size7422.g30256.t1"/>
    </source>
</evidence>